<evidence type="ECO:0008006" key="4">
    <source>
        <dbReference type="Google" id="ProtNLM"/>
    </source>
</evidence>
<keyword evidence="1" id="KW-0812">Transmembrane</keyword>
<accession>A0A3A8AHA6</accession>
<protein>
    <recommendedName>
        <fullName evidence="4">DUF4870 domain-containing protein</fullName>
    </recommendedName>
</protein>
<sequence>MSNPSNPPEPGSNQPISTEGWFDAGPRNAQLIYILYFASIITGLTALIGVVMAYLNRGKAGGYVETHYTWLIRTFWIGILFSLISFILAFVGIGFLLMIAVAVWVIIRLVKGIQALGRGEPISDPLTWWI</sequence>
<dbReference type="OrthoDB" id="5405464at2"/>
<name>A0A3A8AHA6_9HYPH</name>
<organism evidence="2 3">
    <name type="scientific">Oceaniradius stylonematis</name>
    <dbReference type="NCBI Taxonomy" id="2184161"/>
    <lineage>
        <taxon>Bacteria</taxon>
        <taxon>Pseudomonadati</taxon>
        <taxon>Pseudomonadota</taxon>
        <taxon>Alphaproteobacteria</taxon>
        <taxon>Hyphomicrobiales</taxon>
        <taxon>Ahrensiaceae</taxon>
        <taxon>Oceaniradius</taxon>
    </lineage>
</organism>
<evidence type="ECO:0000313" key="3">
    <source>
        <dbReference type="Proteomes" id="UP000246132"/>
    </source>
</evidence>
<proteinExistence type="predicted"/>
<dbReference type="AlphaFoldDB" id="A0A3A8AHA6"/>
<comment type="caution">
    <text evidence="2">The sequence shown here is derived from an EMBL/GenBank/DDBJ whole genome shotgun (WGS) entry which is preliminary data.</text>
</comment>
<gene>
    <name evidence="2" type="ORF">DEM25_003985</name>
</gene>
<evidence type="ECO:0000313" key="2">
    <source>
        <dbReference type="EMBL" id="RKF07040.1"/>
    </source>
</evidence>
<evidence type="ECO:0000256" key="1">
    <source>
        <dbReference type="SAM" id="Phobius"/>
    </source>
</evidence>
<dbReference type="RefSeq" id="WP_109767808.1">
    <property type="nucleotide sequence ID" value="NZ_CP159474.1"/>
</dbReference>
<keyword evidence="3" id="KW-1185">Reference proteome</keyword>
<feature type="transmembrane region" description="Helical" evidence="1">
    <location>
        <begin position="75"/>
        <end position="107"/>
    </location>
</feature>
<reference evidence="2 3" key="1">
    <citation type="journal article" date="2018" name="Int. J. Syst. Bacteriol.">
        <title>Oceaniradius stylonemae gen. nov., sp. nov., isolated from a red alga, Stylonema cornu-cervi.</title>
        <authorList>
            <person name="Jeong S."/>
        </authorList>
    </citation>
    <scope>NUCLEOTIDE SEQUENCE [LARGE SCALE GENOMIC DNA]</scope>
    <source>
        <strain evidence="2 3">StC1</strain>
    </source>
</reference>
<keyword evidence="1" id="KW-0472">Membrane</keyword>
<dbReference type="Proteomes" id="UP000246132">
    <property type="component" value="Unassembled WGS sequence"/>
</dbReference>
<dbReference type="EMBL" id="QFWV02000004">
    <property type="protein sequence ID" value="RKF07040.1"/>
    <property type="molecule type" value="Genomic_DNA"/>
</dbReference>
<keyword evidence="1" id="KW-1133">Transmembrane helix</keyword>
<feature type="transmembrane region" description="Helical" evidence="1">
    <location>
        <begin position="31"/>
        <end position="55"/>
    </location>
</feature>